<dbReference type="RefSeq" id="XP_027620753.1">
    <property type="nucleotide sequence ID" value="XM_027764952.1"/>
</dbReference>
<dbReference type="Proteomes" id="UP000287166">
    <property type="component" value="Unassembled WGS sequence"/>
</dbReference>
<keyword evidence="3" id="KW-1185">Reference proteome</keyword>
<evidence type="ECO:0000313" key="2">
    <source>
        <dbReference type="EMBL" id="GBE89840.1"/>
    </source>
</evidence>
<dbReference type="OrthoDB" id="2804612at2759"/>
<dbReference type="AlphaFoldDB" id="A0A401H657"/>
<feature type="region of interest" description="Disordered" evidence="1">
    <location>
        <begin position="619"/>
        <end position="640"/>
    </location>
</feature>
<protein>
    <submittedName>
        <fullName evidence="2">Uncharacterized protein</fullName>
    </submittedName>
</protein>
<name>A0A401H657_9APHY</name>
<evidence type="ECO:0000313" key="3">
    <source>
        <dbReference type="Proteomes" id="UP000287166"/>
    </source>
</evidence>
<proteinExistence type="predicted"/>
<reference evidence="2 3" key="1">
    <citation type="journal article" date="2018" name="Sci. Rep.">
        <title>Genome sequence of the cauliflower mushroom Sparassis crispa (Hanabiratake) and its association with beneficial usage.</title>
        <authorList>
            <person name="Kiyama R."/>
            <person name="Furutani Y."/>
            <person name="Kawaguchi K."/>
            <person name="Nakanishi T."/>
        </authorList>
    </citation>
    <scope>NUCLEOTIDE SEQUENCE [LARGE SCALE GENOMIC DNA]</scope>
</reference>
<gene>
    <name evidence="2" type="ORF">SCP_1701650</name>
</gene>
<organism evidence="2 3">
    <name type="scientific">Sparassis crispa</name>
    <dbReference type="NCBI Taxonomy" id="139825"/>
    <lineage>
        <taxon>Eukaryota</taxon>
        <taxon>Fungi</taxon>
        <taxon>Dikarya</taxon>
        <taxon>Basidiomycota</taxon>
        <taxon>Agaricomycotina</taxon>
        <taxon>Agaricomycetes</taxon>
        <taxon>Polyporales</taxon>
        <taxon>Sparassidaceae</taxon>
        <taxon>Sparassis</taxon>
    </lineage>
</organism>
<dbReference type="InterPro" id="IPR052980">
    <property type="entry name" value="Crinkler_effector"/>
</dbReference>
<evidence type="ECO:0000256" key="1">
    <source>
        <dbReference type="SAM" id="MobiDB-lite"/>
    </source>
</evidence>
<dbReference type="EMBL" id="BFAD01000017">
    <property type="protein sequence ID" value="GBE89840.1"/>
    <property type="molecule type" value="Genomic_DNA"/>
</dbReference>
<dbReference type="InParanoid" id="A0A401H657"/>
<dbReference type="PANTHER" id="PTHR33129">
    <property type="entry name" value="PROTEIN KINASE DOMAIN-CONTAINING PROTEIN-RELATED"/>
    <property type="match status" value="1"/>
</dbReference>
<comment type="caution">
    <text evidence="2">The sequence shown here is derived from an EMBL/GenBank/DDBJ whole genome shotgun (WGS) entry which is preliminary data.</text>
</comment>
<accession>A0A401H657</accession>
<feature type="compositionally biased region" description="Basic residues" evidence="1">
    <location>
        <begin position="619"/>
        <end position="633"/>
    </location>
</feature>
<dbReference type="GeneID" id="38786757"/>
<sequence>MPVIRIDDSNSDLSDMARNFGLLYRELWKSNGVEKRNVFLQQSVSVRVDLWDMMESRGSVESDNNSVSDIPGSTFDYTLLDLSWLPRPIAGSAQKILIRQEYLEAMAAFHEDEDPVLLTGQPGIGKTLFLVYALVKRLTEGQPTIFSTAPLKYYLFQNSGAYRFTSADMDGSTLRSAILDLHNGVVPGGNFTEEDAGWILYDSNAAQGPLIWDSEDFLPWKMVFSTLPKLSRYKEWVKQKNAVMYVMKPWSWSEICAGAPLQTSGSRTTKELWDAYHRFGPSARIVYKSDHVEHRNDICFALRNCRDPSILFPQNEAAWDESSNVLVVVEPATIDGVVHRNMLTGKIATPYIMNMVHEEAEHLLGLAMRRTYQHLLADNISRGAAGIVFEDMAHHLLGGTASCTRSLRTLPRGGTRSTTKRKDLTMNSSVIFDSIAQISGNVRQRTYYRPLPHFAGIDSFALIDGTLVLFQFTITADHPVKVKGLESIQTLFAEQPIEREWMLIFVVPTAIEPDFKRQLLQPDSSRREWDQNVDQCVMGLTLEELFPTDIHATKTRRAKDCNELRRRGRGLRMRTWMRLSSLLQAERNWRGRRRHICRHICKLWRGLVSFPNVLGGRMKPSRSWRQHRTHTKVHRPDVGKGCPANRSNAGYKCVACAAISRLLLKIEEKKNRKNSTVCFVAEGSYNAALVRG</sequence>